<keyword evidence="4" id="KW-0560">Oxidoreductase</keyword>
<dbReference type="PRINTS" id="PR00463">
    <property type="entry name" value="EP450I"/>
</dbReference>
<dbReference type="InterPro" id="IPR036396">
    <property type="entry name" value="Cyt_P450_sf"/>
</dbReference>
<organism evidence="6">
    <name type="scientific">Dunaliella tertiolecta</name>
    <name type="common">Green alga</name>
    <dbReference type="NCBI Taxonomy" id="3047"/>
    <lineage>
        <taxon>Eukaryota</taxon>
        <taxon>Viridiplantae</taxon>
        <taxon>Chlorophyta</taxon>
        <taxon>core chlorophytes</taxon>
        <taxon>Chlorophyceae</taxon>
        <taxon>CS clade</taxon>
        <taxon>Chlamydomonadales</taxon>
        <taxon>Dunaliellaceae</taxon>
        <taxon>Dunaliella</taxon>
    </lineage>
</organism>
<dbReference type="PRINTS" id="PR00385">
    <property type="entry name" value="P450"/>
</dbReference>
<dbReference type="Gene3D" id="1.10.630.10">
    <property type="entry name" value="Cytochrome P450"/>
    <property type="match status" value="1"/>
</dbReference>
<evidence type="ECO:0008006" key="7">
    <source>
        <dbReference type="Google" id="ProtNLM"/>
    </source>
</evidence>
<dbReference type="InterPro" id="IPR001128">
    <property type="entry name" value="Cyt_P450"/>
</dbReference>
<comment type="similarity">
    <text evidence="2 4">Belongs to the cytochrome P450 family.</text>
</comment>
<evidence type="ECO:0000256" key="1">
    <source>
        <dbReference type="ARBA" id="ARBA00001971"/>
    </source>
</evidence>
<dbReference type="InterPro" id="IPR002401">
    <property type="entry name" value="Cyt_P450_E_grp-I"/>
</dbReference>
<keyword evidence="3 4" id="KW-0408">Iron</keyword>
<feature type="region of interest" description="Disordered" evidence="5">
    <location>
        <begin position="500"/>
        <end position="520"/>
    </location>
</feature>
<gene>
    <name evidence="6" type="ORF">DTER00134_LOCUS1144</name>
</gene>
<keyword evidence="4" id="KW-0503">Monooxygenase</keyword>
<dbReference type="SUPFAM" id="SSF48264">
    <property type="entry name" value="Cytochrome P450"/>
    <property type="match status" value="1"/>
</dbReference>
<dbReference type="PANTHER" id="PTHR24305:SF166">
    <property type="entry name" value="CYTOCHROME P450 12A4, MITOCHONDRIAL-RELATED"/>
    <property type="match status" value="1"/>
</dbReference>
<protein>
    <recommendedName>
        <fullName evidence="7">Cytochrome P450</fullName>
    </recommendedName>
</protein>
<dbReference type="AlphaFoldDB" id="A0A7S3QL72"/>
<accession>A0A7S3QL72</accession>
<keyword evidence="3 4" id="KW-0479">Metal-binding</keyword>
<evidence type="ECO:0000313" key="6">
    <source>
        <dbReference type="EMBL" id="CAE0486105.1"/>
    </source>
</evidence>
<dbReference type="PROSITE" id="PS00086">
    <property type="entry name" value="CYTOCHROME_P450"/>
    <property type="match status" value="1"/>
</dbReference>
<name>A0A7S3QL72_DUNTE</name>
<dbReference type="GO" id="GO:0020037">
    <property type="term" value="F:heme binding"/>
    <property type="evidence" value="ECO:0007669"/>
    <property type="project" value="InterPro"/>
</dbReference>
<dbReference type="InterPro" id="IPR050121">
    <property type="entry name" value="Cytochrome_P450_monoxygenase"/>
</dbReference>
<comment type="cofactor">
    <cofactor evidence="1 3">
        <name>heme</name>
        <dbReference type="ChEBI" id="CHEBI:30413"/>
    </cofactor>
</comment>
<proteinExistence type="inferred from homology"/>
<sequence>MGFSNYKLIQGGFTAALVFLGWKACRGLIKGWRRHKQLSKLPSPPGSFILGHLLPLLRNPIHLQAARWSQQYGRVYKIRLLNKVIVVLTDPDSAKYLKHGPAYMPKSERTYQPFRKLSGANIDSILTSAENEYWKALRRGLAPAFAVNNLKRAFPDAVALSLRTAAYLASYGDGAIDIDNIAQRITVDVIGQMVFGIALGACKFETHNEPLEIVKNVLEAMQEAGMNPLADYLPFLERSRNFRHWCNRFGDLGERIVKNAQASSLPPNSIMSSLFSIKDPRTGEPLTMKQLIAEVDFLLVAGFETTAHSIAWTLMCLGTHDSAMKRVEDELEGLGLLSTPTKEARAIDWADLGRLKALDAAIHESMRLFPVTSTGPFREPTQDLTVGEYVIPKGTVVMLHSYSIHHSKEAWGPDAEEFKPERWDNKGDEAQGSGGRRVGYQPFSLGPRDCVGQALAMLELRVVLATLIGRFRFRLAQEMGDFQTATRAARQYITLKPMVPSASGRQSTQPGLLMHCTPRR</sequence>
<evidence type="ECO:0000256" key="2">
    <source>
        <dbReference type="ARBA" id="ARBA00010617"/>
    </source>
</evidence>
<dbReference type="PANTHER" id="PTHR24305">
    <property type="entry name" value="CYTOCHROME P450"/>
    <property type="match status" value="1"/>
</dbReference>
<keyword evidence="3 4" id="KW-0349">Heme</keyword>
<dbReference type="InterPro" id="IPR017972">
    <property type="entry name" value="Cyt_P450_CS"/>
</dbReference>
<evidence type="ECO:0000256" key="4">
    <source>
        <dbReference type="RuleBase" id="RU000461"/>
    </source>
</evidence>
<dbReference type="EMBL" id="HBIP01002734">
    <property type="protein sequence ID" value="CAE0486105.1"/>
    <property type="molecule type" value="Transcribed_RNA"/>
</dbReference>
<evidence type="ECO:0000256" key="3">
    <source>
        <dbReference type="PIRSR" id="PIRSR602401-1"/>
    </source>
</evidence>
<dbReference type="Pfam" id="PF00067">
    <property type="entry name" value="p450"/>
    <property type="match status" value="1"/>
</dbReference>
<dbReference type="GO" id="GO:0016705">
    <property type="term" value="F:oxidoreductase activity, acting on paired donors, with incorporation or reduction of molecular oxygen"/>
    <property type="evidence" value="ECO:0007669"/>
    <property type="project" value="InterPro"/>
</dbReference>
<evidence type="ECO:0000256" key="5">
    <source>
        <dbReference type="SAM" id="MobiDB-lite"/>
    </source>
</evidence>
<feature type="binding site" description="axial binding residue" evidence="3">
    <location>
        <position position="450"/>
    </location>
    <ligand>
        <name>heme</name>
        <dbReference type="ChEBI" id="CHEBI:30413"/>
    </ligand>
    <ligandPart>
        <name>Fe</name>
        <dbReference type="ChEBI" id="CHEBI:18248"/>
    </ligandPart>
</feature>
<reference evidence="6" key="1">
    <citation type="submission" date="2021-01" db="EMBL/GenBank/DDBJ databases">
        <authorList>
            <person name="Corre E."/>
            <person name="Pelletier E."/>
            <person name="Niang G."/>
            <person name="Scheremetjew M."/>
            <person name="Finn R."/>
            <person name="Kale V."/>
            <person name="Holt S."/>
            <person name="Cochrane G."/>
            <person name="Meng A."/>
            <person name="Brown T."/>
            <person name="Cohen L."/>
        </authorList>
    </citation>
    <scope>NUCLEOTIDE SEQUENCE</scope>
    <source>
        <strain evidence="6">CCMP1320</strain>
    </source>
</reference>
<dbReference type="GO" id="GO:0004497">
    <property type="term" value="F:monooxygenase activity"/>
    <property type="evidence" value="ECO:0007669"/>
    <property type="project" value="UniProtKB-KW"/>
</dbReference>
<dbReference type="GO" id="GO:0005506">
    <property type="term" value="F:iron ion binding"/>
    <property type="evidence" value="ECO:0007669"/>
    <property type="project" value="InterPro"/>
</dbReference>